<dbReference type="Proteomes" id="UP000824120">
    <property type="component" value="Chromosome 10"/>
</dbReference>
<keyword evidence="2" id="KW-1185">Reference proteome</keyword>
<comment type="caution">
    <text evidence="1">The sequence shown here is derived from an EMBL/GenBank/DDBJ whole genome shotgun (WGS) entry which is preliminary data.</text>
</comment>
<evidence type="ECO:0000313" key="1">
    <source>
        <dbReference type="EMBL" id="KAG5581722.1"/>
    </source>
</evidence>
<organism evidence="1 2">
    <name type="scientific">Solanum commersonii</name>
    <name type="common">Commerson's wild potato</name>
    <name type="synonym">Commerson's nightshade</name>
    <dbReference type="NCBI Taxonomy" id="4109"/>
    <lineage>
        <taxon>Eukaryota</taxon>
        <taxon>Viridiplantae</taxon>
        <taxon>Streptophyta</taxon>
        <taxon>Embryophyta</taxon>
        <taxon>Tracheophyta</taxon>
        <taxon>Spermatophyta</taxon>
        <taxon>Magnoliopsida</taxon>
        <taxon>eudicotyledons</taxon>
        <taxon>Gunneridae</taxon>
        <taxon>Pentapetalae</taxon>
        <taxon>asterids</taxon>
        <taxon>lamiids</taxon>
        <taxon>Solanales</taxon>
        <taxon>Solanaceae</taxon>
        <taxon>Solanoideae</taxon>
        <taxon>Solaneae</taxon>
        <taxon>Solanum</taxon>
    </lineage>
</organism>
<protein>
    <submittedName>
        <fullName evidence="1">Uncharacterized protein</fullName>
    </submittedName>
</protein>
<accession>A0A9J5X169</accession>
<proteinExistence type="predicted"/>
<evidence type="ECO:0000313" key="2">
    <source>
        <dbReference type="Proteomes" id="UP000824120"/>
    </source>
</evidence>
<reference evidence="1 2" key="1">
    <citation type="submission" date="2020-09" db="EMBL/GenBank/DDBJ databases">
        <title>De no assembly of potato wild relative species, Solanum commersonii.</title>
        <authorList>
            <person name="Cho K."/>
        </authorList>
    </citation>
    <scope>NUCLEOTIDE SEQUENCE [LARGE SCALE GENOMIC DNA]</scope>
    <source>
        <strain evidence="1">LZ3.2</strain>
        <tissue evidence="1">Leaf</tissue>
    </source>
</reference>
<name>A0A9J5X169_SOLCO</name>
<sequence>MANADLNKLCMEESNPMLKAVVRCKHGVLLHMQTSWSKSNPGRRFWSCPYYGGAGGAGCSRYAGCAGVGNEVGGARSDGCSRYAGCAGGVFIGLPLLLVVGKEVAVGGGGALSVGYVRGVGGAVVNINTSKNITFGLPLSLPKPDVLPLPLPELDVLPLPLPKPDGSSLADDWTFCGQPLFFFLSKLTWPSRHAFNFRWCNCWISSRYSPHFHVCDWLKNISIGSQVSFLTVAAIKYIAATTCAHVVGSILTGSAVAGSGSVLAGSVVVGFVVLIEVEVEDALAAVTAVV</sequence>
<gene>
    <name evidence="1" type="ORF">H5410_052349</name>
</gene>
<dbReference type="EMBL" id="JACXVP010000010">
    <property type="protein sequence ID" value="KAG5581722.1"/>
    <property type="molecule type" value="Genomic_DNA"/>
</dbReference>
<dbReference type="AlphaFoldDB" id="A0A9J5X169"/>